<dbReference type="Proteomes" id="UP001150581">
    <property type="component" value="Unassembled WGS sequence"/>
</dbReference>
<evidence type="ECO:0000313" key="2">
    <source>
        <dbReference type="Proteomes" id="UP001150581"/>
    </source>
</evidence>
<accession>A0ACC1III6</accession>
<keyword evidence="2" id="KW-1185">Reference proteome</keyword>
<dbReference type="EMBL" id="JANBPG010000548">
    <property type="protein sequence ID" value="KAJ1895586.1"/>
    <property type="molecule type" value="Genomic_DNA"/>
</dbReference>
<evidence type="ECO:0000313" key="1">
    <source>
        <dbReference type="EMBL" id="KAJ1895586.1"/>
    </source>
</evidence>
<sequence>MAGGDIGGIFGWMLLPPFAAKCTLIAFHWILRRFSPHLVPHPNTAKHAQHQRFSYIFVILLYLGYTLWSTEKGLAPNYYAMFGLDPGSYAPQQLRSNFRRLSLVLHPDKNPGSEGLFIHVQGAYKVLADPIMRFVYDRAGEAAVACTSCKSTGDFILAALPRRLGVYLVYMLGSIGVQVFGIGVYGTYWRYLAIACFLALDVLMMTRLTEPAVIRILHWVMPRRTSFEIAQVLQQVMMCFFIALNQIGPHFIPQEKNVSTVVLAKELLVGLEVTDKEIVGRGRRIVDMYKGTGLESELAADFGAEMKLGMTMGTSKSFRTEYTERMNDERQKTVKPAPQQ</sequence>
<organism evidence="1 2">
    <name type="scientific">Kickxella alabastrina</name>
    <dbReference type="NCBI Taxonomy" id="61397"/>
    <lineage>
        <taxon>Eukaryota</taxon>
        <taxon>Fungi</taxon>
        <taxon>Fungi incertae sedis</taxon>
        <taxon>Zoopagomycota</taxon>
        <taxon>Kickxellomycotina</taxon>
        <taxon>Kickxellomycetes</taxon>
        <taxon>Kickxellales</taxon>
        <taxon>Kickxellaceae</taxon>
        <taxon>Kickxella</taxon>
    </lineage>
</organism>
<reference evidence="1" key="1">
    <citation type="submission" date="2022-07" db="EMBL/GenBank/DDBJ databases">
        <title>Phylogenomic reconstructions and comparative analyses of Kickxellomycotina fungi.</title>
        <authorList>
            <person name="Reynolds N.K."/>
            <person name="Stajich J.E."/>
            <person name="Barry K."/>
            <person name="Grigoriev I.V."/>
            <person name="Crous P."/>
            <person name="Smith M.E."/>
        </authorList>
    </citation>
    <scope>NUCLEOTIDE SEQUENCE</scope>
    <source>
        <strain evidence="1">Benny 63K</strain>
    </source>
</reference>
<gene>
    <name evidence="1" type="ORF">LPJ66_004503</name>
</gene>
<protein>
    <submittedName>
        <fullName evidence="1">Uncharacterized protein</fullName>
    </submittedName>
</protein>
<proteinExistence type="predicted"/>
<comment type="caution">
    <text evidence="1">The sequence shown here is derived from an EMBL/GenBank/DDBJ whole genome shotgun (WGS) entry which is preliminary data.</text>
</comment>
<name>A0ACC1III6_9FUNG</name>